<keyword evidence="11 13" id="KW-0472">Membrane</keyword>
<evidence type="ECO:0000256" key="3">
    <source>
        <dbReference type="ARBA" id="ARBA00011291"/>
    </source>
</evidence>
<evidence type="ECO:0000256" key="9">
    <source>
        <dbReference type="ARBA" id="ARBA00023065"/>
    </source>
</evidence>
<evidence type="ECO:0000313" key="14">
    <source>
        <dbReference type="EMBL" id="QCI09303.1"/>
    </source>
</evidence>
<dbReference type="AlphaFoldDB" id="A0A4D6X0C8"/>
<proteinExistence type="inferred from homology"/>
<evidence type="ECO:0000256" key="13">
    <source>
        <dbReference type="SAM" id="Phobius"/>
    </source>
</evidence>
<dbReference type="GO" id="GO:0015078">
    <property type="term" value="F:proton transmembrane transporter activity"/>
    <property type="evidence" value="ECO:0007669"/>
    <property type="project" value="InterPro"/>
</dbReference>
<reference evidence="14" key="1">
    <citation type="journal article" date="2019" name="Syst. Entomol.">
        <title>Higher level phylogeny and evolutionary history of Pentatomomorpha (Hemiptera: Heteroptera) inferred from mitochondrial genome sequences.</title>
        <authorList>
            <person name="Liu Y."/>
            <person name="Li H."/>
            <person name="Song F."/>
            <person name="Zhao Y."/>
            <person name="Wilson J.J."/>
            <person name="Cai W."/>
        </authorList>
    </citation>
    <scope>NUCLEOTIDE SEQUENCE</scope>
</reference>
<keyword evidence="5 12" id="KW-0138">CF(0)</keyword>
<evidence type="ECO:0000256" key="1">
    <source>
        <dbReference type="ARBA" id="ARBA00004304"/>
    </source>
</evidence>
<keyword evidence="6 12" id="KW-0812">Transmembrane</keyword>
<dbReference type="InterPro" id="IPR001421">
    <property type="entry name" value="ATP8_metazoa"/>
</dbReference>
<keyword evidence="7 12" id="KW-0375">Hydrogen ion transport</keyword>
<evidence type="ECO:0000256" key="4">
    <source>
        <dbReference type="ARBA" id="ARBA00022448"/>
    </source>
</evidence>
<dbReference type="GO" id="GO:0031966">
    <property type="term" value="C:mitochondrial membrane"/>
    <property type="evidence" value="ECO:0007669"/>
    <property type="project" value="UniProtKB-SubCell"/>
</dbReference>
<dbReference type="Pfam" id="PF00895">
    <property type="entry name" value="ATP-synt_8"/>
    <property type="match status" value="1"/>
</dbReference>
<sequence length="52" mass="6603">MPQMSPMWWEFQFILFILLMILTTIMIYFIYFNSANYKSNNMKKKEQINWKW</sequence>
<evidence type="ECO:0000256" key="12">
    <source>
        <dbReference type="RuleBase" id="RU003661"/>
    </source>
</evidence>
<geneLocation type="mitochondrion" evidence="14"/>
<comment type="subunit">
    <text evidence="3">F-type ATPases have 2 components, CF(1) - the catalytic core - and CF(0) - the membrane proton channel.</text>
</comment>
<evidence type="ECO:0000256" key="7">
    <source>
        <dbReference type="ARBA" id="ARBA00022781"/>
    </source>
</evidence>
<keyword evidence="9 12" id="KW-0406">Ion transport</keyword>
<dbReference type="GO" id="GO:0045259">
    <property type="term" value="C:proton-transporting ATP synthase complex"/>
    <property type="evidence" value="ECO:0007669"/>
    <property type="project" value="UniProtKB-KW"/>
</dbReference>
<protein>
    <recommendedName>
        <fullName evidence="12">ATP synthase complex subunit 8</fullName>
    </recommendedName>
</protein>
<keyword evidence="10 12" id="KW-0496">Mitochondrion</keyword>
<evidence type="ECO:0000256" key="2">
    <source>
        <dbReference type="ARBA" id="ARBA00008892"/>
    </source>
</evidence>
<dbReference type="EMBL" id="MF497717">
    <property type="protein sequence ID" value="QCI09303.1"/>
    <property type="molecule type" value="Genomic_DNA"/>
</dbReference>
<organism evidence="14">
    <name type="scientific">Caystrus obscurus</name>
    <dbReference type="NCBI Taxonomy" id="2575667"/>
    <lineage>
        <taxon>Eukaryota</taxon>
        <taxon>Metazoa</taxon>
        <taxon>Ecdysozoa</taxon>
        <taxon>Arthropoda</taxon>
        <taxon>Hexapoda</taxon>
        <taxon>Insecta</taxon>
        <taxon>Pterygota</taxon>
        <taxon>Neoptera</taxon>
        <taxon>Paraneoptera</taxon>
        <taxon>Hemiptera</taxon>
        <taxon>Heteroptera</taxon>
        <taxon>Panheteroptera</taxon>
        <taxon>Pentatomomorpha</taxon>
        <taxon>Pentatomoidea</taxon>
        <taxon>Pentatomidae</taxon>
        <taxon>Pentatominae</taxon>
        <taxon>Caystrus</taxon>
    </lineage>
</organism>
<gene>
    <name evidence="14" type="primary">ATP8</name>
</gene>
<accession>A0A4D6X0C8</accession>
<name>A0A4D6X0C8_9HEMI</name>
<evidence type="ECO:0000256" key="5">
    <source>
        <dbReference type="ARBA" id="ARBA00022547"/>
    </source>
</evidence>
<keyword evidence="4 12" id="KW-0813">Transport</keyword>
<evidence type="ECO:0000256" key="11">
    <source>
        <dbReference type="ARBA" id="ARBA00023136"/>
    </source>
</evidence>
<comment type="subcellular location">
    <subcellularLocation>
        <location evidence="1 12">Mitochondrion membrane</location>
        <topology evidence="1 12">Single-pass membrane protein</topology>
    </subcellularLocation>
</comment>
<keyword evidence="8 13" id="KW-1133">Transmembrane helix</keyword>
<evidence type="ECO:0000256" key="8">
    <source>
        <dbReference type="ARBA" id="ARBA00022989"/>
    </source>
</evidence>
<evidence type="ECO:0000256" key="6">
    <source>
        <dbReference type="ARBA" id="ARBA00022692"/>
    </source>
</evidence>
<feature type="transmembrane region" description="Helical" evidence="13">
    <location>
        <begin position="12"/>
        <end position="32"/>
    </location>
</feature>
<comment type="similarity">
    <text evidence="2 12">Belongs to the ATPase protein 8 family.</text>
</comment>
<evidence type="ECO:0000256" key="10">
    <source>
        <dbReference type="ARBA" id="ARBA00023128"/>
    </source>
</evidence>
<dbReference type="GO" id="GO:0015986">
    <property type="term" value="P:proton motive force-driven ATP synthesis"/>
    <property type="evidence" value="ECO:0007669"/>
    <property type="project" value="InterPro"/>
</dbReference>